<dbReference type="Pfam" id="PF13289">
    <property type="entry name" value="SIR2_2"/>
    <property type="match status" value="1"/>
</dbReference>
<accession>A0AA86GKD0</accession>
<dbReference type="EMBL" id="CP012199">
    <property type="protein sequence ID" value="AMG74263.1"/>
    <property type="molecule type" value="Genomic_DNA"/>
</dbReference>
<keyword evidence="3" id="KW-1185">Reference proteome</keyword>
<dbReference type="AlphaFoldDB" id="A0AA86GKD0"/>
<dbReference type="KEGG" id="sgi:SGRAN_1886"/>
<keyword evidence="1" id="KW-1133">Transmembrane helix</keyword>
<evidence type="ECO:0000313" key="3">
    <source>
        <dbReference type="Proteomes" id="UP000058599"/>
    </source>
</evidence>
<keyword evidence="1" id="KW-0472">Membrane</keyword>
<dbReference type="RefSeq" id="WP_067182977.1">
    <property type="nucleotide sequence ID" value="NZ_CP012199.1"/>
</dbReference>
<name>A0AA86GKD0_9SPHN</name>
<feature type="transmembrane region" description="Helical" evidence="1">
    <location>
        <begin position="21"/>
        <end position="43"/>
    </location>
</feature>
<reference evidence="2 3" key="1">
    <citation type="journal article" date="2016" name="BMC Genomics">
        <title>Genomic analysis of the nitrate-respiring Sphingopyxis granuli (formerly Sphingomonas macrogoltabida) strain TFA.</title>
        <authorList>
            <person name="Garcia-Romero I."/>
            <person name="Perez-Pulido A.J."/>
            <person name="Gonzalez-Flores Y.E."/>
            <person name="Reyes-Ramirez F."/>
            <person name="Santero E."/>
            <person name="Floriano B."/>
        </authorList>
    </citation>
    <scope>NUCLEOTIDE SEQUENCE [LARGE SCALE GENOMIC DNA]</scope>
    <source>
        <strain evidence="2 3">TFA</strain>
    </source>
</reference>
<dbReference type="InterPro" id="IPR029035">
    <property type="entry name" value="DHS-like_NAD/FAD-binding_dom"/>
</dbReference>
<organism evidence="2 3">
    <name type="scientific">Sphingopyxis granuli</name>
    <dbReference type="NCBI Taxonomy" id="267128"/>
    <lineage>
        <taxon>Bacteria</taxon>
        <taxon>Pseudomonadati</taxon>
        <taxon>Pseudomonadota</taxon>
        <taxon>Alphaproteobacteria</taxon>
        <taxon>Sphingomonadales</taxon>
        <taxon>Sphingomonadaceae</taxon>
        <taxon>Sphingopyxis</taxon>
    </lineage>
</organism>
<protein>
    <submittedName>
        <fullName evidence="2">Sir2-family regulator</fullName>
    </submittedName>
</protein>
<gene>
    <name evidence="2" type="ORF">SGRAN_1886</name>
</gene>
<dbReference type="SUPFAM" id="SSF52467">
    <property type="entry name" value="DHS-like NAD/FAD-binding domain"/>
    <property type="match status" value="1"/>
</dbReference>
<dbReference type="Proteomes" id="UP000058599">
    <property type="component" value="Chromosome"/>
</dbReference>
<evidence type="ECO:0000256" key="1">
    <source>
        <dbReference type="SAM" id="Phobius"/>
    </source>
</evidence>
<evidence type="ECO:0000313" key="2">
    <source>
        <dbReference type="EMBL" id="AMG74263.1"/>
    </source>
</evidence>
<keyword evidence="1" id="KW-0812">Transmembrane</keyword>
<proteinExistence type="predicted"/>
<dbReference type="Gene3D" id="3.40.50.1220">
    <property type="entry name" value="TPP-binding domain"/>
    <property type="match status" value="1"/>
</dbReference>
<sequence>MPIKTISAAQFATAFDLRPNLVAWFLGAGASAASGIPTGYAMIRDFKAQIFCRETNLSKREIDTADPVWIDRIDAFFRQTSLLPPDGDPTEYAKAFEAVYPEARHRRQYIDDAISKGTPCFGHKVLGSLMAAGKVDCVFTTNFDPLIEESALSANGILPVDNQNRPTVAAIDSADRAMRCLNESDWPLVAKLHGDYQSIAIKNTGSELEEQDARMRHVLVESGKRFGMIFVGYSGRDASIMEALNTVLDAPSPFPNGVYWLTSSASRLLPAVIEFLERAEAAGVDVAVVECATFDELAADIIKVTDLPKPLHDRVMEGRPTPRLVPVQIPHAKARAFPVLRYSAILLQSMPAAARRIRLSQSTTSAEVREIFRAKGCRATAAALGRELAAFGRDQEILDALAPLSPSLAGTIDLDPVADSWAMGLLYDTLVRSLARQRPLIPRYRRSGHSLVVATPRDGDDPDRTRRQQQILSRLRDAYGTSLFGTVPKLGFPFQEGVHLKLEQVDGKWWCGFEPYTFVQLPRQDTPQTEGAENLVAQEAAAEMGMQAEQRGDPAGDWRRERWAPRYNRNWASIIGAWAQLLTETGGTLRSAFGLEDGSGIDAVFTVSPVTGFSRPSHHHTYFDRSK</sequence>